<reference evidence="2 3" key="1">
    <citation type="journal article" date="2018" name="Mol. Plant">
        <title>The genome of Artemisia annua provides insight into the evolution of Asteraceae family and artemisinin biosynthesis.</title>
        <authorList>
            <person name="Shen Q."/>
            <person name="Zhang L."/>
            <person name="Liao Z."/>
            <person name="Wang S."/>
            <person name="Yan T."/>
            <person name="Shi P."/>
            <person name="Liu M."/>
            <person name="Fu X."/>
            <person name="Pan Q."/>
            <person name="Wang Y."/>
            <person name="Lv Z."/>
            <person name="Lu X."/>
            <person name="Zhang F."/>
            <person name="Jiang W."/>
            <person name="Ma Y."/>
            <person name="Chen M."/>
            <person name="Hao X."/>
            <person name="Li L."/>
            <person name="Tang Y."/>
            <person name="Lv G."/>
            <person name="Zhou Y."/>
            <person name="Sun X."/>
            <person name="Brodelius P.E."/>
            <person name="Rose J.K.C."/>
            <person name="Tang K."/>
        </authorList>
    </citation>
    <scope>NUCLEOTIDE SEQUENCE [LARGE SCALE GENOMIC DNA]</scope>
    <source>
        <strain evidence="3">cv. Huhao1</strain>
        <tissue evidence="2">Leaf</tissue>
    </source>
</reference>
<dbReference type="STRING" id="35608.A0A2U1MNR4"/>
<dbReference type="PANTHER" id="PTHR23329">
    <property type="entry name" value="TUFTELIN-INTERACTING PROTEIN 11-RELATED"/>
    <property type="match status" value="1"/>
</dbReference>
<dbReference type="GO" id="GO:0071008">
    <property type="term" value="C:U2-type post-mRNA release spliceosomal complex"/>
    <property type="evidence" value="ECO:0007669"/>
    <property type="project" value="TreeGrafter"/>
</dbReference>
<organism evidence="2 3">
    <name type="scientific">Artemisia annua</name>
    <name type="common">Sweet wormwood</name>
    <dbReference type="NCBI Taxonomy" id="35608"/>
    <lineage>
        <taxon>Eukaryota</taxon>
        <taxon>Viridiplantae</taxon>
        <taxon>Streptophyta</taxon>
        <taxon>Embryophyta</taxon>
        <taxon>Tracheophyta</taxon>
        <taxon>Spermatophyta</taxon>
        <taxon>Magnoliopsida</taxon>
        <taxon>eudicotyledons</taxon>
        <taxon>Gunneridae</taxon>
        <taxon>Pentapetalae</taxon>
        <taxon>asterids</taxon>
        <taxon>campanulids</taxon>
        <taxon>Asterales</taxon>
        <taxon>Asteraceae</taxon>
        <taxon>Asteroideae</taxon>
        <taxon>Anthemideae</taxon>
        <taxon>Artemisiinae</taxon>
        <taxon>Artemisia</taxon>
    </lineage>
</organism>
<dbReference type="Proteomes" id="UP000245207">
    <property type="component" value="Unassembled WGS sequence"/>
</dbReference>
<dbReference type="GO" id="GO:0003677">
    <property type="term" value="F:DNA binding"/>
    <property type="evidence" value="ECO:0007669"/>
    <property type="project" value="UniProtKB-KW"/>
</dbReference>
<dbReference type="Pfam" id="PF07842">
    <property type="entry name" value="GCFC"/>
    <property type="match status" value="1"/>
</dbReference>
<dbReference type="PANTHER" id="PTHR23329:SF1">
    <property type="entry name" value="TUFTELIN-INTERACTING PROTEIN 11"/>
    <property type="match status" value="1"/>
</dbReference>
<evidence type="ECO:0000259" key="1">
    <source>
        <dbReference type="Pfam" id="PF07842"/>
    </source>
</evidence>
<feature type="domain" description="GCF C-terminal" evidence="1">
    <location>
        <begin position="25"/>
        <end position="182"/>
    </location>
</feature>
<name>A0A2U1MNR4_ARTAN</name>
<dbReference type="InterPro" id="IPR022783">
    <property type="entry name" value="GCFC_dom"/>
</dbReference>
<dbReference type="OrthoDB" id="4822at2759"/>
<dbReference type="InterPro" id="IPR045211">
    <property type="entry name" value="TFP11/STIP/Ntr1"/>
</dbReference>
<dbReference type="GO" id="GO:0000390">
    <property type="term" value="P:spliceosomal complex disassembly"/>
    <property type="evidence" value="ECO:0007669"/>
    <property type="project" value="InterPro"/>
</dbReference>
<dbReference type="EMBL" id="PKPP01004761">
    <property type="protein sequence ID" value="PWA62889.1"/>
    <property type="molecule type" value="Genomic_DNA"/>
</dbReference>
<protein>
    <submittedName>
        <fullName evidence="2">GC-rich sequence DNA-binding factor domain-containing protein</fullName>
    </submittedName>
</protein>
<sequence>MSDENLANSMVIYIEKEIADKFDSESIIEEFKGLKVLQTILDHVVIPKLSDAVDSWDPRQDTIPIHVWIHPWLVLLGHKLEVLYPTIRTKLEHVLCDWYPSDASAYTVLSPWKDVFNRRTWEQMMINCIAPKLLVVMSELEINPADQKLEHFYWVQTWVGLIPVDHMLQIMDVFFDKWQMALYQWLCSNPNYQEVNDWFVGWRNLIPSEILSTERVRCQLKVGLDMMNQAVEGFEVVEPGLRENLSDINARNQSQFLAQQKAASAAQAAQTGMNDMSLKEVIEVHAQDKICYLSQNREECKMLSIKKCLLKLKKDGLL</sequence>
<keyword evidence="2" id="KW-0238">DNA-binding</keyword>
<evidence type="ECO:0000313" key="3">
    <source>
        <dbReference type="Proteomes" id="UP000245207"/>
    </source>
</evidence>
<evidence type="ECO:0000313" key="2">
    <source>
        <dbReference type="EMBL" id="PWA62889.1"/>
    </source>
</evidence>
<dbReference type="AlphaFoldDB" id="A0A2U1MNR4"/>
<gene>
    <name evidence="2" type="ORF">CTI12_AA359750</name>
</gene>
<accession>A0A2U1MNR4</accession>
<comment type="caution">
    <text evidence="2">The sequence shown here is derived from an EMBL/GenBank/DDBJ whole genome shotgun (WGS) entry which is preliminary data.</text>
</comment>
<proteinExistence type="predicted"/>
<keyword evidence="3" id="KW-1185">Reference proteome</keyword>